<proteinExistence type="predicted"/>
<comment type="caution">
    <text evidence="1">The sequence shown here is derived from an EMBL/GenBank/DDBJ whole genome shotgun (WGS) entry which is preliminary data.</text>
</comment>
<feature type="non-terminal residue" evidence="1">
    <location>
        <position position="82"/>
    </location>
</feature>
<dbReference type="OrthoDB" id="2155935at2759"/>
<evidence type="ECO:0000313" key="2">
    <source>
        <dbReference type="Proteomes" id="UP000749646"/>
    </source>
</evidence>
<evidence type="ECO:0000313" key="1">
    <source>
        <dbReference type="EMBL" id="KAF9993862.1"/>
    </source>
</evidence>
<dbReference type="Proteomes" id="UP000749646">
    <property type="component" value="Unassembled WGS sequence"/>
</dbReference>
<sequence length="82" mass="9394">MTRLRRKDNHMLRKQEWRLLFGTGAGPVAHAQPAAPVSSSFPSQEVLLQTQTPSSYSQETFLVKSFFSEAEKYYLVLITNFK</sequence>
<reference evidence="1" key="1">
    <citation type="journal article" date="2020" name="Fungal Divers.">
        <title>Resolving the Mortierellaceae phylogeny through synthesis of multi-gene phylogenetics and phylogenomics.</title>
        <authorList>
            <person name="Vandepol N."/>
            <person name="Liber J."/>
            <person name="Desiro A."/>
            <person name="Na H."/>
            <person name="Kennedy M."/>
            <person name="Barry K."/>
            <person name="Grigoriev I.V."/>
            <person name="Miller A.N."/>
            <person name="O'Donnell K."/>
            <person name="Stajich J.E."/>
            <person name="Bonito G."/>
        </authorList>
    </citation>
    <scope>NUCLEOTIDE SEQUENCE</scope>
    <source>
        <strain evidence="1">MES-2147</strain>
    </source>
</reference>
<organism evidence="1 2">
    <name type="scientific">Modicella reniformis</name>
    <dbReference type="NCBI Taxonomy" id="1440133"/>
    <lineage>
        <taxon>Eukaryota</taxon>
        <taxon>Fungi</taxon>
        <taxon>Fungi incertae sedis</taxon>
        <taxon>Mucoromycota</taxon>
        <taxon>Mortierellomycotina</taxon>
        <taxon>Mortierellomycetes</taxon>
        <taxon>Mortierellales</taxon>
        <taxon>Mortierellaceae</taxon>
        <taxon>Modicella</taxon>
    </lineage>
</organism>
<accession>A0A9P6SRN3</accession>
<keyword evidence="2" id="KW-1185">Reference proteome</keyword>
<dbReference type="AlphaFoldDB" id="A0A9P6SRN3"/>
<dbReference type="EMBL" id="JAAAHW010001719">
    <property type="protein sequence ID" value="KAF9993862.1"/>
    <property type="molecule type" value="Genomic_DNA"/>
</dbReference>
<name>A0A9P6SRN3_9FUNG</name>
<gene>
    <name evidence="1" type="ORF">BGZ65_010549</name>
</gene>
<protein>
    <submittedName>
        <fullName evidence="1">Uncharacterized protein</fullName>
    </submittedName>
</protein>